<feature type="non-terminal residue" evidence="1">
    <location>
        <position position="1"/>
    </location>
</feature>
<organism evidence="1 2">
    <name type="scientific">Laccaria amethystina LaAM-08-1</name>
    <dbReference type="NCBI Taxonomy" id="1095629"/>
    <lineage>
        <taxon>Eukaryota</taxon>
        <taxon>Fungi</taxon>
        <taxon>Dikarya</taxon>
        <taxon>Basidiomycota</taxon>
        <taxon>Agaricomycotina</taxon>
        <taxon>Agaricomycetes</taxon>
        <taxon>Agaricomycetidae</taxon>
        <taxon>Agaricales</taxon>
        <taxon>Agaricineae</taxon>
        <taxon>Hydnangiaceae</taxon>
        <taxon>Laccaria</taxon>
    </lineage>
</organism>
<dbReference type="HOGENOM" id="CLU_3050702_0_0_1"/>
<dbReference type="OrthoDB" id="10459744at2759"/>
<sequence length="54" mass="6155">LFDDYEWISWTTLSECLTRVNVGPNVSVTPLAFLGFSFLDFHQLRDRASGLSMT</sequence>
<dbReference type="AlphaFoldDB" id="A0A0C9YCN1"/>
<accession>A0A0C9YCN1</accession>
<feature type="non-terminal residue" evidence="1">
    <location>
        <position position="54"/>
    </location>
</feature>
<evidence type="ECO:0000313" key="2">
    <source>
        <dbReference type="Proteomes" id="UP000054477"/>
    </source>
</evidence>
<dbReference type="EMBL" id="KN838544">
    <property type="protein sequence ID" value="KIK08107.1"/>
    <property type="molecule type" value="Genomic_DNA"/>
</dbReference>
<name>A0A0C9YCN1_9AGAR</name>
<proteinExistence type="predicted"/>
<dbReference type="Proteomes" id="UP000054477">
    <property type="component" value="Unassembled WGS sequence"/>
</dbReference>
<evidence type="ECO:0000313" key="1">
    <source>
        <dbReference type="EMBL" id="KIK08107.1"/>
    </source>
</evidence>
<reference evidence="1 2" key="1">
    <citation type="submission" date="2014-04" db="EMBL/GenBank/DDBJ databases">
        <authorList>
            <consortium name="DOE Joint Genome Institute"/>
            <person name="Kuo A."/>
            <person name="Kohler A."/>
            <person name="Nagy L.G."/>
            <person name="Floudas D."/>
            <person name="Copeland A."/>
            <person name="Barry K.W."/>
            <person name="Cichocki N."/>
            <person name="Veneault-Fourrey C."/>
            <person name="LaButti K."/>
            <person name="Lindquist E.A."/>
            <person name="Lipzen A."/>
            <person name="Lundell T."/>
            <person name="Morin E."/>
            <person name="Murat C."/>
            <person name="Sun H."/>
            <person name="Tunlid A."/>
            <person name="Henrissat B."/>
            <person name="Grigoriev I.V."/>
            <person name="Hibbett D.S."/>
            <person name="Martin F."/>
            <person name="Nordberg H.P."/>
            <person name="Cantor M.N."/>
            <person name="Hua S.X."/>
        </authorList>
    </citation>
    <scope>NUCLEOTIDE SEQUENCE [LARGE SCALE GENOMIC DNA]</scope>
    <source>
        <strain evidence="1 2">LaAM-08-1</strain>
    </source>
</reference>
<keyword evidence="2" id="KW-1185">Reference proteome</keyword>
<reference evidence="2" key="2">
    <citation type="submission" date="2015-01" db="EMBL/GenBank/DDBJ databases">
        <title>Evolutionary Origins and Diversification of the Mycorrhizal Mutualists.</title>
        <authorList>
            <consortium name="DOE Joint Genome Institute"/>
            <consortium name="Mycorrhizal Genomics Consortium"/>
            <person name="Kohler A."/>
            <person name="Kuo A."/>
            <person name="Nagy L.G."/>
            <person name="Floudas D."/>
            <person name="Copeland A."/>
            <person name="Barry K.W."/>
            <person name="Cichocki N."/>
            <person name="Veneault-Fourrey C."/>
            <person name="LaButti K."/>
            <person name="Lindquist E.A."/>
            <person name="Lipzen A."/>
            <person name="Lundell T."/>
            <person name="Morin E."/>
            <person name="Murat C."/>
            <person name="Riley R."/>
            <person name="Ohm R."/>
            <person name="Sun H."/>
            <person name="Tunlid A."/>
            <person name="Henrissat B."/>
            <person name="Grigoriev I.V."/>
            <person name="Hibbett D.S."/>
            <person name="Martin F."/>
        </authorList>
    </citation>
    <scope>NUCLEOTIDE SEQUENCE [LARGE SCALE GENOMIC DNA]</scope>
    <source>
        <strain evidence="2">LaAM-08-1</strain>
    </source>
</reference>
<gene>
    <name evidence="1" type="ORF">K443DRAFT_32638</name>
</gene>
<protein>
    <submittedName>
        <fullName evidence="1">Uncharacterized protein</fullName>
    </submittedName>
</protein>